<organism evidence="2 3">
    <name type="scientific">Senna tora</name>
    <dbReference type="NCBI Taxonomy" id="362788"/>
    <lineage>
        <taxon>Eukaryota</taxon>
        <taxon>Viridiplantae</taxon>
        <taxon>Streptophyta</taxon>
        <taxon>Embryophyta</taxon>
        <taxon>Tracheophyta</taxon>
        <taxon>Spermatophyta</taxon>
        <taxon>Magnoliopsida</taxon>
        <taxon>eudicotyledons</taxon>
        <taxon>Gunneridae</taxon>
        <taxon>Pentapetalae</taxon>
        <taxon>rosids</taxon>
        <taxon>fabids</taxon>
        <taxon>Fabales</taxon>
        <taxon>Fabaceae</taxon>
        <taxon>Caesalpinioideae</taxon>
        <taxon>Cassia clade</taxon>
        <taxon>Senna</taxon>
    </lineage>
</organism>
<reference evidence="2" key="1">
    <citation type="submission" date="2020-09" db="EMBL/GenBank/DDBJ databases">
        <title>Genome-Enabled Discovery of Anthraquinone Biosynthesis in Senna tora.</title>
        <authorList>
            <person name="Kang S.-H."/>
            <person name="Pandey R.P."/>
            <person name="Lee C.-M."/>
            <person name="Sim J.-S."/>
            <person name="Jeong J.-T."/>
            <person name="Choi B.-S."/>
            <person name="Jung M."/>
            <person name="Ginzburg D."/>
            <person name="Zhao K."/>
            <person name="Won S.Y."/>
            <person name="Oh T.-J."/>
            <person name="Yu Y."/>
            <person name="Kim N.-H."/>
            <person name="Lee O.R."/>
            <person name="Lee T.-H."/>
            <person name="Bashyal P."/>
            <person name="Kim T.-S."/>
            <person name="Lee W.-H."/>
            <person name="Kawkins C."/>
            <person name="Kim C.-K."/>
            <person name="Kim J.S."/>
            <person name="Ahn B.O."/>
            <person name="Rhee S.Y."/>
            <person name="Sohng J.K."/>
        </authorList>
    </citation>
    <scope>NUCLEOTIDE SEQUENCE</scope>
    <source>
        <tissue evidence="2">Leaf</tissue>
    </source>
</reference>
<evidence type="ECO:0000313" key="3">
    <source>
        <dbReference type="Proteomes" id="UP000634136"/>
    </source>
</evidence>
<evidence type="ECO:0000313" key="2">
    <source>
        <dbReference type="EMBL" id="KAF7824566.1"/>
    </source>
</evidence>
<feature type="compositionally biased region" description="Low complexity" evidence="1">
    <location>
        <begin position="96"/>
        <end position="107"/>
    </location>
</feature>
<feature type="compositionally biased region" description="Basic and acidic residues" evidence="1">
    <location>
        <begin position="110"/>
        <end position="119"/>
    </location>
</feature>
<feature type="region of interest" description="Disordered" evidence="1">
    <location>
        <begin position="19"/>
        <end position="123"/>
    </location>
</feature>
<sequence>MSQIQLLKVNEALAPATTETANGSVPKKYFTTGAPSSAGQVKAAPDSNPGAHMEEMAAASSKGKNKETKRSDLGINSSKKKASATSGPDPFDKPITTTLGLDNGTNTSEFRCERSRHSSDNALRSAWELERCRHSSSNVHTR</sequence>
<gene>
    <name evidence="2" type="ORF">G2W53_022710</name>
</gene>
<accession>A0A834TPF9</accession>
<keyword evidence="3" id="KW-1185">Reference proteome</keyword>
<dbReference type="AlphaFoldDB" id="A0A834TPF9"/>
<protein>
    <submittedName>
        <fullName evidence="2">Uncharacterized protein</fullName>
    </submittedName>
</protein>
<proteinExistence type="predicted"/>
<comment type="caution">
    <text evidence="2">The sequence shown here is derived from an EMBL/GenBank/DDBJ whole genome shotgun (WGS) entry which is preliminary data.</text>
</comment>
<name>A0A834TPF9_9FABA</name>
<evidence type="ECO:0000256" key="1">
    <source>
        <dbReference type="SAM" id="MobiDB-lite"/>
    </source>
</evidence>
<dbReference type="EMBL" id="JAAIUW010000007">
    <property type="protein sequence ID" value="KAF7824566.1"/>
    <property type="molecule type" value="Genomic_DNA"/>
</dbReference>
<dbReference type="Proteomes" id="UP000634136">
    <property type="component" value="Unassembled WGS sequence"/>
</dbReference>